<comment type="similarity">
    <text evidence="1">Belongs to the LysR transcriptional regulatory family.</text>
</comment>
<proteinExistence type="inferred from homology"/>
<evidence type="ECO:0000313" key="6">
    <source>
        <dbReference type="EMBL" id="OYQ19914.1"/>
    </source>
</evidence>
<keyword evidence="2" id="KW-0805">Transcription regulation</keyword>
<dbReference type="SUPFAM" id="SSF53850">
    <property type="entry name" value="Periplasmic binding protein-like II"/>
    <property type="match status" value="1"/>
</dbReference>
<gene>
    <name evidence="6" type="ORF">CHR90_07300</name>
</gene>
<dbReference type="InterPro" id="IPR005119">
    <property type="entry name" value="LysR_subst-bd"/>
</dbReference>
<dbReference type="PANTHER" id="PTHR30537">
    <property type="entry name" value="HTH-TYPE TRANSCRIPTIONAL REGULATOR"/>
    <property type="match status" value="1"/>
</dbReference>
<feature type="domain" description="HTH lysR-type" evidence="5">
    <location>
        <begin position="20"/>
        <end position="77"/>
    </location>
</feature>
<evidence type="ECO:0000256" key="2">
    <source>
        <dbReference type="ARBA" id="ARBA00023015"/>
    </source>
</evidence>
<dbReference type="OrthoDB" id="7333438at2"/>
<reference evidence="6 7" key="1">
    <citation type="submission" date="2017-07" db="EMBL/GenBank/DDBJ databases">
        <title>Elstera cyanobacteriorum sp. nov., a novel bacterium isolated from cyanobacterial aggregates in a eutrophic lake.</title>
        <authorList>
            <person name="Cai H."/>
        </authorList>
    </citation>
    <scope>NUCLEOTIDE SEQUENCE [LARGE SCALE GENOMIC DNA]</scope>
    <source>
        <strain evidence="6 7">TH019</strain>
    </source>
</reference>
<organism evidence="6 7">
    <name type="scientific">Elstera cyanobacteriorum</name>
    <dbReference type="NCBI Taxonomy" id="2022747"/>
    <lineage>
        <taxon>Bacteria</taxon>
        <taxon>Pseudomonadati</taxon>
        <taxon>Pseudomonadota</taxon>
        <taxon>Alphaproteobacteria</taxon>
        <taxon>Rhodospirillales</taxon>
        <taxon>Rhodospirillaceae</taxon>
        <taxon>Elstera</taxon>
    </lineage>
</organism>
<dbReference type="InterPro" id="IPR000847">
    <property type="entry name" value="LysR_HTH_N"/>
</dbReference>
<dbReference type="Proteomes" id="UP000216361">
    <property type="component" value="Unassembled WGS sequence"/>
</dbReference>
<dbReference type="SUPFAM" id="SSF46785">
    <property type="entry name" value="Winged helix' DNA-binding domain"/>
    <property type="match status" value="1"/>
</dbReference>
<dbReference type="EMBL" id="NOXS01000030">
    <property type="protein sequence ID" value="OYQ19914.1"/>
    <property type="molecule type" value="Genomic_DNA"/>
</dbReference>
<dbReference type="GO" id="GO:0043565">
    <property type="term" value="F:sequence-specific DNA binding"/>
    <property type="evidence" value="ECO:0007669"/>
    <property type="project" value="TreeGrafter"/>
</dbReference>
<evidence type="ECO:0000313" key="7">
    <source>
        <dbReference type="Proteomes" id="UP000216361"/>
    </source>
</evidence>
<evidence type="ECO:0000259" key="5">
    <source>
        <dbReference type="PROSITE" id="PS50931"/>
    </source>
</evidence>
<evidence type="ECO:0000256" key="4">
    <source>
        <dbReference type="ARBA" id="ARBA00023163"/>
    </source>
</evidence>
<protein>
    <recommendedName>
        <fullName evidence="5">HTH lysR-type domain-containing protein</fullName>
    </recommendedName>
</protein>
<evidence type="ECO:0000256" key="3">
    <source>
        <dbReference type="ARBA" id="ARBA00023125"/>
    </source>
</evidence>
<evidence type="ECO:0000256" key="1">
    <source>
        <dbReference type="ARBA" id="ARBA00009437"/>
    </source>
</evidence>
<keyword evidence="3" id="KW-0238">DNA-binding</keyword>
<comment type="caution">
    <text evidence="6">The sequence shown here is derived from an EMBL/GenBank/DDBJ whole genome shotgun (WGS) entry which is preliminary data.</text>
</comment>
<keyword evidence="4" id="KW-0804">Transcription</keyword>
<dbReference type="Gene3D" id="3.40.190.290">
    <property type="match status" value="1"/>
</dbReference>
<sequence length="323" mass="36363">MEITTVKNLDADLVPSIGEIDWNDLRYFLEVARSGSFSRAAQSLHTHQSTVSRRMQILEDRLRTLLVSRTAQGIVLTREGEALMQKAAQVETIMFDLKRQVAGGNARISGTVRIGSTDGFGVYWITPRLPDLLRGHPGLTVEVLCSEDLPRLDRLEADIILRLGEPQDEARSRTITLGIMPFRLYASQKYLTQFGVPKTWDDLINHHRIVVHDFYPTDGQWETWAAMAKDPRLVAYRTNSSAALAEATINSVGIALMSGYAHQHTPSLVPLPDPPGWQQPSLPVVLVYHEDLKRSKRVEVVIEYLRAAFRKWAEATRAEPELS</sequence>
<dbReference type="InterPro" id="IPR036388">
    <property type="entry name" value="WH-like_DNA-bd_sf"/>
</dbReference>
<dbReference type="FunFam" id="1.10.10.10:FF:000001">
    <property type="entry name" value="LysR family transcriptional regulator"/>
    <property type="match status" value="1"/>
</dbReference>
<dbReference type="Pfam" id="PF00126">
    <property type="entry name" value="HTH_1"/>
    <property type="match status" value="1"/>
</dbReference>
<dbReference type="RefSeq" id="WP_094408333.1">
    <property type="nucleotide sequence ID" value="NZ_BMJZ01000006.1"/>
</dbReference>
<dbReference type="GO" id="GO:0006351">
    <property type="term" value="P:DNA-templated transcription"/>
    <property type="evidence" value="ECO:0007669"/>
    <property type="project" value="TreeGrafter"/>
</dbReference>
<dbReference type="PANTHER" id="PTHR30537:SF3">
    <property type="entry name" value="TRANSCRIPTIONAL REGULATORY PROTEIN"/>
    <property type="match status" value="1"/>
</dbReference>
<name>A0A255XU78_9PROT</name>
<dbReference type="PROSITE" id="PS50931">
    <property type="entry name" value="HTH_LYSR"/>
    <property type="match status" value="1"/>
</dbReference>
<dbReference type="Pfam" id="PF03466">
    <property type="entry name" value="LysR_substrate"/>
    <property type="match status" value="1"/>
</dbReference>
<dbReference type="InterPro" id="IPR036390">
    <property type="entry name" value="WH_DNA-bd_sf"/>
</dbReference>
<accession>A0A255XU78</accession>
<dbReference type="AlphaFoldDB" id="A0A255XU78"/>
<dbReference type="InterPro" id="IPR058163">
    <property type="entry name" value="LysR-type_TF_proteobact-type"/>
</dbReference>
<keyword evidence="7" id="KW-1185">Reference proteome</keyword>
<dbReference type="Gene3D" id="1.10.10.10">
    <property type="entry name" value="Winged helix-like DNA-binding domain superfamily/Winged helix DNA-binding domain"/>
    <property type="match status" value="1"/>
</dbReference>
<dbReference type="GO" id="GO:0003700">
    <property type="term" value="F:DNA-binding transcription factor activity"/>
    <property type="evidence" value="ECO:0007669"/>
    <property type="project" value="InterPro"/>
</dbReference>